<dbReference type="RefSeq" id="WP_243556598.1">
    <property type="nucleotide sequence ID" value="NZ_CP094528.1"/>
</dbReference>
<evidence type="ECO:0000313" key="1">
    <source>
        <dbReference type="EMBL" id="UOE44635.1"/>
    </source>
</evidence>
<dbReference type="InterPro" id="IPR037143">
    <property type="entry name" value="4-PPantetheinyl_Trfase_dom_sf"/>
</dbReference>
<reference evidence="1 2" key="1">
    <citation type="submission" date="2022-03" db="EMBL/GenBank/DDBJ databases">
        <title>Mucilaginibacter sp. isolated from the gut of Protaetia brevitarsis seulensis larvae.</title>
        <authorList>
            <person name="Won M."/>
            <person name="Kim S.-J."/>
            <person name="Kwon S.-W."/>
        </authorList>
    </citation>
    <scope>NUCLEOTIDE SEQUENCE [LARGE SCALE GENOMIC DNA]</scope>
    <source>
        <strain evidence="1 2">CFWR-12</strain>
    </source>
</reference>
<gene>
    <name evidence="1" type="ORF">MTO99_02250</name>
</gene>
<evidence type="ECO:0008006" key="3">
    <source>
        <dbReference type="Google" id="ProtNLM"/>
    </source>
</evidence>
<accession>A0ABY4C7H0</accession>
<keyword evidence="2" id="KW-1185">Reference proteome</keyword>
<organism evidence="1 2">
    <name type="scientific">Agromyces larvae</name>
    <dbReference type="NCBI Taxonomy" id="2929802"/>
    <lineage>
        <taxon>Bacteria</taxon>
        <taxon>Bacillati</taxon>
        <taxon>Actinomycetota</taxon>
        <taxon>Actinomycetes</taxon>
        <taxon>Micrococcales</taxon>
        <taxon>Microbacteriaceae</taxon>
        <taxon>Agromyces</taxon>
    </lineage>
</organism>
<proteinExistence type="predicted"/>
<sequence length="214" mass="21604">MGEDDGMGLLDDADLVAFEDGLVTAAVFGGRRRPSAEAALAAVLAARTGVPADDVELGWACAECGSRHGAPAIEYPPGPPGLPWRGDAAAHGSLLVAASAPGLRIGIGFAAGVGSAVEDAAFHRSELDAIDEAPHRARDSVRHVLWARKSALLRALGHSLPLEPAALALSAPTADGAPGRIVRPVAEVGGNWADVRVHDLVVPGGAVAALAVLP</sequence>
<evidence type="ECO:0000313" key="2">
    <source>
        <dbReference type="Proteomes" id="UP000832097"/>
    </source>
</evidence>
<name>A0ABY4C7H0_9MICO</name>
<dbReference type="SUPFAM" id="SSF56214">
    <property type="entry name" value="4'-phosphopantetheinyl transferase"/>
    <property type="match status" value="1"/>
</dbReference>
<protein>
    <recommendedName>
        <fullName evidence="3">4'-phosphopantetheinyl transferase superfamily protein</fullName>
    </recommendedName>
</protein>
<dbReference type="Proteomes" id="UP000832097">
    <property type="component" value="Chromosome"/>
</dbReference>
<dbReference type="EMBL" id="CP094528">
    <property type="protein sequence ID" value="UOE44635.1"/>
    <property type="molecule type" value="Genomic_DNA"/>
</dbReference>